<dbReference type="Gene3D" id="3.40.190.10">
    <property type="entry name" value="Periplasmic binding protein-like II"/>
    <property type="match status" value="1"/>
</dbReference>
<keyword evidence="3" id="KW-0813">Transport</keyword>
<dbReference type="Proteomes" id="UP000746471">
    <property type="component" value="Unassembled WGS sequence"/>
</dbReference>
<evidence type="ECO:0000313" key="6">
    <source>
        <dbReference type="EMBL" id="MBS7526931.1"/>
    </source>
</evidence>
<dbReference type="RefSeq" id="WP_213236792.1">
    <property type="nucleotide sequence ID" value="NZ_JAHBCL010000014.1"/>
</dbReference>
<dbReference type="InterPro" id="IPR006059">
    <property type="entry name" value="SBP"/>
</dbReference>
<dbReference type="PANTHER" id="PTHR43649:SF31">
    <property type="entry name" value="SN-GLYCEROL-3-PHOSPHATE-BINDING PERIPLASMIC PROTEIN UGPB"/>
    <property type="match status" value="1"/>
</dbReference>
<feature type="chain" id="PRO_5046858569" evidence="5">
    <location>
        <begin position="22"/>
        <end position="449"/>
    </location>
</feature>
<name>A0ABS5PPG2_9FIRM</name>
<dbReference type="PROSITE" id="PS51257">
    <property type="entry name" value="PROKAR_LIPOPROTEIN"/>
    <property type="match status" value="1"/>
</dbReference>
<dbReference type="InterPro" id="IPR050490">
    <property type="entry name" value="Bact_solute-bd_prot1"/>
</dbReference>
<reference evidence="6 7" key="1">
    <citation type="submission" date="2021-05" db="EMBL/GenBank/DDBJ databases">
        <title>Fusibacter ferrireducens sp. nov., an anaerobic, sulfur- and Fe-reducing bacterium isolated from the mangrove sediment.</title>
        <authorList>
            <person name="Qiu D."/>
        </authorList>
    </citation>
    <scope>NUCLEOTIDE SEQUENCE [LARGE SCALE GENOMIC DNA]</scope>
    <source>
        <strain evidence="6 7">DSM 12116</strain>
    </source>
</reference>
<dbReference type="PANTHER" id="PTHR43649">
    <property type="entry name" value="ARABINOSE-BINDING PROTEIN-RELATED"/>
    <property type="match status" value="1"/>
</dbReference>
<keyword evidence="7" id="KW-1185">Reference proteome</keyword>
<proteinExistence type="inferred from homology"/>
<sequence>MKKAISILLAAVITFSMTACSDTKKTAENVTDNSQHIAENTNAAESEPQGDEVTEIDFWYSWTDTIEENNLNLTKQFNETVGKEMGIKVNAEYQGTYADLSQKLQAAYVSGTVPAVTVMDLGYITTFADNGVFEPLTPYIERDAVNMDDYYESLLENCKVDGTYYALPYLRSTPVLYLNATLLKEAGLDPSGPKTWDDLAAYCKTIKEKTGTYGLTMYSDEWLFDAFLLQSNASILNEANNTSNINTPESKETLRFFKELIEDGDVACHAGSDSNQIQIDFMSQNAAMFSVSSAYISYVIGLAEQSGFEVNIAPMPMNDTYGVAAGGCNLIMTSSISEKEKEAAWTFIKWMTETDQAAYASAYTGYVPTRKSAVETDTIQKLYAETPQFEIALNQLKAYGSKYPMVNGYTEAADIVVSVLDAVWVNGAEIESTTADAETQINELLQETN</sequence>
<dbReference type="SUPFAM" id="SSF53850">
    <property type="entry name" value="Periplasmic binding protein-like II"/>
    <property type="match status" value="1"/>
</dbReference>
<gene>
    <name evidence="6" type="ORF">KHM83_09595</name>
</gene>
<comment type="caution">
    <text evidence="6">The sequence shown here is derived from an EMBL/GenBank/DDBJ whole genome shotgun (WGS) entry which is preliminary data.</text>
</comment>
<dbReference type="CDD" id="cd14748">
    <property type="entry name" value="PBP2_UgpB"/>
    <property type="match status" value="1"/>
</dbReference>
<evidence type="ECO:0000313" key="7">
    <source>
        <dbReference type="Proteomes" id="UP000746471"/>
    </source>
</evidence>
<dbReference type="EMBL" id="JAHBCL010000014">
    <property type="protein sequence ID" value="MBS7526931.1"/>
    <property type="molecule type" value="Genomic_DNA"/>
</dbReference>
<evidence type="ECO:0000256" key="1">
    <source>
        <dbReference type="ARBA" id="ARBA00004196"/>
    </source>
</evidence>
<comment type="subcellular location">
    <subcellularLocation>
        <location evidence="1">Cell envelope</location>
    </subcellularLocation>
</comment>
<accession>A0ABS5PPG2</accession>
<protein>
    <submittedName>
        <fullName evidence="6">ABC transporter substrate-binding protein</fullName>
    </submittedName>
</protein>
<feature type="signal peptide" evidence="5">
    <location>
        <begin position="1"/>
        <end position="21"/>
    </location>
</feature>
<evidence type="ECO:0000256" key="3">
    <source>
        <dbReference type="ARBA" id="ARBA00022448"/>
    </source>
</evidence>
<evidence type="ECO:0000256" key="2">
    <source>
        <dbReference type="ARBA" id="ARBA00008520"/>
    </source>
</evidence>
<comment type="similarity">
    <text evidence="2">Belongs to the bacterial solute-binding protein 1 family.</text>
</comment>
<organism evidence="6 7">
    <name type="scientific">Fusibacter paucivorans</name>
    <dbReference type="NCBI Taxonomy" id="76009"/>
    <lineage>
        <taxon>Bacteria</taxon>
        <taxon>Bacillati</taxon>
        <taxon>Bacillota</taxon>
        <taxon>Clostridia</taxon>
        <taxon>Eubacteriales</taxon>
        <taxon>Eubacteriales Family XII. Incertae Sedis</taxon>
        <taxon>Fusibacter</taxon>
    </lineage>
</organism>
<keyword evidence="4 5" id="KW-0732">Signal</keyword>
<evidence type="ECO:0000256" key="5">
    <source>
        <dbReference type="SAM" id="SignalP"/>
    </source>
</evidence>
<dbReference type="Pfam" id="PF13416">
    <property type="entry name" value="SBP_bac_8"/>
    <property type="match status" value="1"/>
</dbReference>
<evidence type="ECO:0000256" key="4">
    <source>
        <dbReference type="ARBA" id="ARBA00022729"/>
    </source>
</evidence>